<dbReference type="SUPFAM" id="SSF52096">
    <property type="entry name" value="ClpP/crotonase"/>
    <property type="match status" value="1"/>
</dbReference>
<dbReference type="Pfam" id="PF16113">
    <property type="entry name" value="ECH_2"/>
    <property type="match status" value="1"/>
</dbReference>
<evidence type="ECO:0000259" key="6">
    <source>
        <dbReference type="Pfam" id="PF00725"/>
    </source>
</evidence>
<proteinExistence type="inferred from homology"/>
<evidence type="ECO:0000256" key="4">
    <source>
        <dbReference type="ARBA" id="ARBA00049556"/>
    </source>
</evidence>
<organism evidence="9 10">
    <name type="scientific">Chengkuizengella marina</name>
    <dbReference type="NCBI Taxonomy" id="2507566"/>
    <lineage>
        <taxon>Bacteria</taxon>
        <taxon>Bacillati</taxon>
        <taxon>Bacillota</taxon>
        <taxon>Bacilli</taxon>
        <taxon>Bacillales</taxon>
        <taxon>Paenibacillaceae</taxon>
        <taxon>Chengkuizengella</taxon>
    </lineage>
</organism>
<dbReference type="GO" id="GO:0006631">
    <property type="term" value="P:fatty acid metabolic process"/>
    <property type="evidence" value="ECO:0007669"/>
    <property type="project" value="InterPro"/>
</dbReference>
<dbReference type="RefSeq" id="WP_160645232.1">
    <property type="nucleotide sequence ID" value="NZ_SIJB01000014.1"/>
</dbReference>
<feature type="domain" description="3-hydroxyacyl-CoA dehydrogenase NAD binding" evidence="7">
    <location>
        <begin position="7"/>
        <end position="194"/>
    </location>
</feature>
<comment type="catalytic activity">
    <reaction evidence="4">
        <text>a (3S)-3-hydroxyacyl-CoA + NAD(+) = a 3-oxoacyl-CoA + NADH + H(+)</text>
        <dbReference type="Rhea" id="RHEA:22432"/>
        <dbReference type="ChEBI" id="CHEBI:15378"/>
        <dbReference type="ChEBI" id="CHEBI:57318"/>
        <dbReference type="ChEBI" id="CHEBI:57540"/>
        <dbReference type="ChEBI" id="CHEBI:57945"/>
        <dbReference type="ChEBI" id="CHEBI:90726"/>
        <dbReference type="EC" id="1.1.1.35"/>
    </reaction>
</comment>
<gene>
    <name evidence="9" type="ORF">ERL59_05690</name>
</gene>
<dbReference type="InterPro" id="IPR045004">
    <property type="entry name" value="ECH_dom"/>
</dbReference>
<feature type="domain" description="3-hydroxyacyl-CoA dehydrogenase C-terminal" evidence="6">
    <location>
        <begin position="197"/>
        <end position="296"/>
    </location>
</feature>
<name>A0A6N9Q033_9BACL</name>
<dbReference type="Pfam" id="PF00725">
    <property type="entry name" value="3HCDH"/>
    <property type="match status" value="1"/>
</dbReference>
<dbReference type="Gene3D" id="3.90.226.10">
    <property type="entry name" value="2-enoyl-CoA Hydratase, Chain A, domain 1"/>
    <property type="match status" value="1"/>
</dbReference>
<dbReference type="InterPro" id="IPR006176">
    <property type="entry name" value="3-OHacyl-CoA_DH_NAD-bd"/>
</dbReference>
<protein>
    <submittedName>
        <fullName evidence="9">3-hydroxyacyl-CoA dehydrogenase/enoyl-CoA hydratase family protein</fullName>
    </submittedName>
</protein>
<dbReference type="Pfam" id="PF02737">
    <property type="entry name" value="3HCDH_N"/>
    <property type="match status" value="1"/>
</dbReference>
<keyword evidence="3" id="KW-0520">NAD</keyword>
<evidence type="ECO:0000313" key="9">
    <source>
        <dbReference type="EMBL" id="NBI28442.1"/>
    </source>
</evidence>
<dbReference type="EMBL" id="SIJB01000014">
    <property type="protein sequence ID" value="NBI28442.1"/>
    <property type="molecule type" value="Genomic_DNA"/>
</dbReference>
<dbReference type="Proteomes" id="UP000448943">
    <property type="component" value="Unassembled WGS sequence"/>
</dbReference>
<dbReference type="OrthoDB" id="9771883at2"/>
<dbReference type="GO" id="GO:0003857">
    <property type="term" value="F:(3S)-3-hydroxyacyl-CoA dehydrogenase (NAD+) activity"/>
    <property type="evidence" value="ECO:0007669"/>
    <property type="project" value="UniProtKB-EC"/>
</dbReference>
<comment type="caution">
    <text evidence="9">The sequence shown here is derived from an EMBL/GenBank/DDBJ whole genome shotgun (WGS) entry which is preliminary data.</text>
</comment>
<evidence type="ECO:0000259" key="8">
    <source>
        <dbReference type="Pfam" id="PF16113"/>
    </source>
</evidence>
<keyword evidence="10" id="KW-1185">Reference proteome</keyword>
<dbReference type="InterPro" id="IPR008927">
    <property type="entry name" value="6-PGluconate_DH-like_C_sf"/>
</dbReference>
<feature type="signal peptide" evidence="5">
    <location>
        <begin position="1"/>
        <end position="21"/>
    </location>
</feature>
<feature type="domain" description="Enoyl-CoA hydratase/isomerase" evidence="8">
    <location>
        <begin position="508"/>
        <end position="617"/>
    </location>
</feature>
<dbReference type="GO" id="GO:0070403">
    <property type="term" value="F:NAD+ binding"/>
    <property type="evidence" value="ECO:0007669"/>
    <property type="project" value="InterPro"/>
</dbReference>
<evidence type="ECO:0000256" key="5">
    <source>
        <dbReference type="SAM" id="SignalP"/>
    </source>
</evidence>
<dbReference type="InterPro" id="IPR006108">
    <property type="entry name" value="3HC_DH_C"/>
</dbReference>
<dbReference type="CDD" id="cd06558">
    <property type="entry name" value="crotonase-like"/>
    <property type="match status" value="1"/>
</dbReference>
<dbReference type="Gene3D" id="3.40.50.720">
    <property type="entry name" value="NAD(P)-binding Rossmann-like Domain"/>
    <property type="match status" value="1"/>
</dbReference>
<dbReference type="InterPro" id="IPR029045">
    <property type="entry name" value="ClpP/crotonase-like_dom_sf"/>
</dbReference>
<dbReference type="AlphaFoldDB" id="A0A6N9Q033"/>
<dbReference type="PANTHER" id="PTHR48075">
    <property type="entry name" value="3-HYDROXYACYL-COA DEHYDROGENASE FAMILY PROTEIN"/>
    <property type="match status" value="1"/>
</dbReference>
<keyword evidence="5" id="KW-0732">Signal</keyword>
<evidence type="ECO:0000259" key="7">
    <source>
        <dbReference type="Pfam" id="PF02737"/>
    </source>
</evidence>
<dbReference type="InterPro" id="IPR036291">
    <property type="entry name" value="NAD(P)-bd_dom_sf"/>
</dbReference>
<evidence type="ECO:0000256" key="1">
    <source>
        <dbReference type="ARBA" id="ARBA00009463"/>
    </source>
</evidence>
<accession>A0A6N9Q033</accession>
<evidence type="ECO:0000256" key="2">
    <source>
        <dbReference type="ARBA" id="ARBA00023002"/>
    </source>
</evidence>
<sequence>MERTIRKAAVLGSGVMGAAIAAHLANVGIQTLLLDMAPKGETDPNKMNDIVEASKKNLLKNKPSPLFTKEVLNRIEIGNFDEDLHRITDVDWVIEVIIENLEIKQEFFKKIELHWYPGTIVSSNTSGISVHAICESNSEQFKKHFLGTHFFNPPRYMKLLEFIPTKHTDPNIVSFMKNFCEKKLGKGVVIAKDTPNFIANRIGTYGLLCSLKQMEKLGLTISEVDELTGPLIGRPKSATFRTLDLVGIDTFVLVANTVYENVTDPEEKEIFKVPELMEYMVEQGYIGDKAGSGFYQKKRTDTGKVILELDVVNKTYIPRSKSNLSSIEAAKDTKGLKNKLKVLIESDDKGGKFTWELMKKGWLYAANKVPEISDDIRAVDEAMKWGFNWELGPFEAWDAVGVVDTVSRMKEEGEIIPVWIESMLATGKTSFYEKQGDKTFYIQMDGGLKEKEIAKEIISLDQIKEKNGVIKSNTGASLFDIGDDIACLQFHSMNNTIGPDVLQMVPIALEEVRKNYRGLVIGHQKGKNFCVGANLMMLLMAAQDEDWYEIEQMIQGFHQMAMGLKYFEKPIVTAPFGMTLGGGVEVCLPSSHVQASAETYMGLVEMGVGLIPAGGGTKEMLVRSTVSVDMDKTIDLLPFVNRVFETIGMAKVSTSAAEAKELGLLRASDRITMNPDHLIYDAKQAALGMSIAGYEPPTPKKVRVVGEPGLAALKMGLYQMKMSGFISEHDELIGTHLANILSGGKVAANSLVTEKYLLELELEAFLSLCGEPKSQERIQHMLLTRKPLRN</sequence>
<dbReference type="PANTHER" id="PTHR48075:SF7">
    <property type="entry name" value="3-HYDROXYACYL-COA DEHYDROGENASE-RELATED"/>
    <property type="match status" value="1"/>
</dbReference>
<feature type="chain" id="PRO_5038533569" evidence="5">
    <location>
        <begin position="22"/>
        <end position="790"/>
    </location>
</feature>
<evidence type="ECO:0000313" key="10">
    <source>
        <dbReference type="Proteomes" id="UP000448943"/>
    </source>
</evidence>
<reference evidence="9 10" key="1">
    <citation type="submission" date="2019-01" db="EMBL/GenBank/DDBJ databases">
        <title>Chengkuizengella sp. nov., isolated from deep-sea sediment of East Pacific Ocean.</title>
        <authorList>
            <person name="Yang J."/>
            <person name="Lai Q."/>
            <person name="Shao Z."/>
        </authorList>
    </citation>
    <scope>NUCLEOTIDE SEQUENCE [LARGE SCALE GENOMIC DNA]</scope>
    <source>
        <strain evidence="9 10">YPA3-1-1</strain>
    </source>
</reference>
<evidence type="ECO:0000256" key="3">
    <source>
        <dbReference type="ARBA" id="ARBA00023027"/>
    </source>
</evidence>
<keyword evidence="2" id="KW-0560">Oxidoreductase</keyword>
<comment type="similarity">
    <text evidence="1">Belongs to the 3-hydroxyacyl-CoA dehydrogenase family.</text>
</comment>
<dbReference type="Gene3D" id="1.10.1040.50">
    <property type="match status" value="1"/>
</dbReference>
<dbReference type="SUPFAM" id="SSF48179">
    <property type="entry name" value="6-phosphogluconate dehydrogenase C-terminal domain-like"/>
    <property type="match status" value="2"/>
</dbReference>
<dbReference type="SUPFAM" id="SSF51735">
    <property type="entry name" value="NAD(P)-binding Rossmann-fold domains"/>
    <property type="match status" value="1"/>
</dbReference>